<accession>A0A1M5FBF7</accession>
<gene>
    <name evidence="5" type="ORF">SAMN05444008_113109</name>
</gene>
<dbReference type="AlphaFoldDB" id="A0A1M5FBF7"/>
<dbReference type="Gene3D" id="2.30.42.10">
    <property type="match status" value="1"/>
</dbReference>
<evidence type="ECO:0000256" key="2">
    <source>
        <dbReference type="SAM" id="SignalP"/>
    </source>
</evidence>
<dbReference type="GO" id="GO:0006508">
    <property type="term" value="P:proteolysis"/>
    <property type="evidence" value="ECO:0007669"/>
    <property type="project" value="InterPro"/>
</dbReference>
<keyword evidence="1" id="KW-0378">Hydrolase</keyword>
<dbReference type="InterPro" id="IPR021109">
    <property type="entry name" value="Peptidase_aspartic_dom_sf"/>
</dbReference>
<evidence type="ECO:0000313" key="6">
    <source>
        <dbReference type="Proteomes" id="UP000184368"/>
    </source>
</evidence>
<feature type="signal peptide" evidence="2">
    <location>
        <begin position="1"/>
        <end position="19"/>
    </location>
</feature>
<dbReference type="InterPro" id="IPR041489">
    <property type="entry name" value="PDZ_6"/>
</dbReference>
<dbReference type="RefSeq" id="WP_073045385.1">
    <property type="nucleotide sequence ID" value="NZ_FQUO01000013.1"/>
</dbReference>
<keyword evidence="6" id="KW-1185">Reference proteome</keyword>
<dbReference type="SUPFAM" id="SSF50156">
    <property type="entry name" value="PDZ domain-like"/>
    <property type="match status" value="1"/>
</dbReference>
<dbReference type="Pfam" id="PF13650">
    <property type="entry name" value="Asp_protease_2"/>
    <property type="match status" value="2"/>
</dbReference>
<dbReference type="InterPro" id="IPR001995">
    <property type="entry name" value="Peptidase_A2_cat"/>
</dbReference>
<sequence length="396" mass="45355">MRTLLLALLCLLHAVNTLAQEEFIQPSRYLTRVPMELLTGGVIIMQARFASFPDTLNFILDTGSGGISLDSSTSRYLGLEPTPSDRTIRGIAGIRQVSFLYNQKLHFPGLTIDSLNFHVNDYELLTSVYGLRIDGIIGYSVLSRYIVKINYDSSYVEFWSRGNIRYPRGGFMLRPIIASQPVTFMRVREERDLTSRFLFDIGAGLNLMLSTDFVRDSAVLSGKRKMYVKQVEGLGGKVDMKMTVLKEVKIGPYKFRNVPIYVFEDEFNITSYPYLGGILGNDLLRRFNLIMNYEKRDFYLTPNTHYNDIFDYTYTGLELYYLDGKILLGDVARGSPAERAGLKEEDVVVAINKKFTQNLQAFKNELQNSREKIKIIVLRGGELKEFEFKVENIMKR</sequence>
<dbReference type="SUPFAM" id="SSF50630">
    <property type="entry name" value="Acid proteases"/>
    <property type="match status" value="2"/>
</dbReference>
<dbReference type="Proteomes" id="UP000184368">
    <property type="component" value="Unassembled WGS sequence"/>
</dbReference>
<keyword evidence="2" id="KW-0732">Signal</keyword>
<evidence type="ECO:0000259" key="3">
    <source>
        <dbReference type="PROSITE" id="PS50106"/>
    </source>
</evidence>
<protein>
    <submittedName>
        <fullName evidence="5">PDZ domain-containing protein</fullName>
    </submittedName>
</protein>
<dbReference type="STRING" id="1302690.BUE76_03300"/>
<feature type="domain" description="PDZ" evidence="3">
    <location>
        <begin position="316"/>
        <end position="381"/>
    </location>
</feature>
<evidence type="ECO:0000256" key="1">
    <source>
        <dbReference type="ARBA" id="ARBA00022801"/>
    </source>
</evidence>
<evidence type="ECO:0000313" key="5">
    <source>
        <dbReference type="EMBL" id="SHF88432.1"/>
    </source>
</evidence>
<dbReference type="GO" id="GO:0004190">
    <property type="term" value="F:aspartic-type endopeptidase activity"/>
    <property type="evidence" value="ECO:0007669"/>
    <property type="project" value="InterPro"/>
</dbReference>
<evidence type="ECO:0000259" key="4">
    <source>
        <dbReference type="PROSITE" id="PS50175"/>
    </source>
</evidence>
<proteinExistence type="predicted"/>
<organism evidence="5 6">
    <name type="scientific">Cnuella takakiae</name>
    <dbReference type="NCBI Taxonomy" id="1302690"/>
    <lineage>
        <taxon>Bacteria</taxon>
        <taxon>Pseudomonadati</taxon>
        <taxon>Bacteroidota</taxon>
        <taxon>Chitinophagia</taxon>
        <taxon>Chitinophagales</taxon>
        <taxon>Chitinophagaceae</taxon>
        <taxon>Cnuella</taxon>
    </lineage>
</organism>
<dbReference type="InterPro" id="IPR001478">
    <property type="entry name" value="PDZ"/>
</dbReference>
<dbReference type="Gene3D" id="2.40.70.10">
    <property type="entry name" value="Acid Proteases"/>
    <property type="match status" value="2"/>
</dbReference>
<name>A0A1M5FBF7_9BACT</name>
<feature type="chain" id="PRO_5012341313" evidence="2">
    <location>
        <begin position="20"/>
        <end position="396"/>
    </location>
</feature>
<dbReference type="Pfam" id="PF17820">
    <property type="entry name" value="PDZ_6"/>
    <property type="match status" value="1"/>
</dbReference>
<feature type="domain" description="Peptidase A2" evidence="4">
    <location>
        <begin position="195"/>
        <end position="283"/>
    </location>
</feature>
<dbReference type="OrthoDB" id="3521766at2"/>
<dbReference type="InterPro" id="IPR036034">
    <property type="entry name" value="PDZ_sf"/>
</dbReference>
<reference evidence="5 6" key="1">
    <citation type="submission" date="2016-11" db="EMBL/GenBank/DDBJ databases">
        <authorList>
            <person name="Jaros S."/>
            <person name="Januszkiewicz K."/>
            <person name="Wedrychowicz H."/>
        </authorList>
    </citation>
    <scope>NUCLEOTIDE SEQUENCE [LARGE SCALE GENOMIC DNA]</scope>
    <source>
        <strain evidence="5 6">DSM 26897</strain>
    </source>
</reference>
<dbReference type="SMART" id="SM00228">
    <property type="entry name" value="PDZ"/>
    <property type="match status" value="1"/>
</dbReference>
<dbReference type="PROSITE" id="PS50106">
    <property type="entry name" value="PDZ"/>
    <property type="match status" value="1"/>
</dbReference>
<dbReference type="EMBL" id="FQUO01000013">
    <property type="protein sequence ID" value="SHF88432.1"/>
    <property type="molecule type" value="Genomic_DNA"/>
</dbReference>
<dbReference type="PROSITE" id="PS50175">
    <property type="entry name" value="ASP_PROT_RETROV"/>
    <property type="match status" value="1"/>
</dbReference>